<feature type="domain" description="HTH cro/C1-type" evidence="1">
    <location>
        <begin position="17"/>
        <end position="71"/>
    </location>
</feature>
<dbReference type="Proteomes" id="UP000630887">
    <property type="component" value="Unassembled WGS sequence"/>
</dbReference>
<dbReference type="InterPro" id="IPR010982">
    <property type="entry name" value="Lambda_DNA-bd_dom_sf"/>
</dbReference>
<dbReference type="CDD" id="cd00093">
    <property type="entry name" value="HTH_XRE"/>
    <property type="match status" value="1"/>
</dbReference>
<dbReference type="SUPFAM" id="SSF47413">
    <property type="entry name" value="lambda repressor-like DNA-binding domains"/>
    <property type="match status" value="1"/>
</dbReference>
<evidence type="ECO:0000313" key="3">
    <source>
        <dbReference type="Proteomes" id="UP000630887"/>
    </source>
</evidence>
<sequence length="80" mass="8446">MPNPADRPASRTIRNVLVIARQASGRSQRDVADAAGCQPHQLDAWENAVNTPGIDKLAAWAAALGYEIALLPKGADRAEG</sequence>
<reference evidence="2 3" key="1">
    <citation type="submission" date="2021-01" db="EMBL/GenBank/DDBJ databases">
        <title>Whole genome shotgun sequence of Catellatospora coxensis NBRC 107359.</title>
        <authorList>
            <person name="Komaki H."/>
            <person name="Tamura T."/>
        </authorList>
    </citation>
    <scope>NUCLEOTIDE SEQUENCE [LARGE SCALE GENOMIC DNA]</scope>
    <source>
        <strain evidence="2 3">NBRC 107359</strain>
    </source>
</reference>
<dbReference type="PROSITE" id="PS50943">
    <property type="entry name" value="HTH_CROC1"/>
    <property type="match status" value="1"/>
</dbReference>
<gene>
    <name evidence="2" type="ORF">Cco03nite_68970</name>
</gene>
<name>A0A8J3KWC2_9ACTN</name>
<proteinExistence type="predicted"/>
<dbReference type="Gene3D" id="1.10.260.40">
    <property type="entry name" value="lambda repressor-like DNA-binding domains"/>
    <property type="match status" value="1"/>
</dbReference>
<organism evidence="2 3">
    <name type="scientific">Catellatospora coxensis</name>
    <dbReference type="NCBI Taxonomy" id="310354"/>
    <lineage>
        <taxon>Bacteria</taxon>
        <taxon>Bacillati</taxon>
        <taxon>Actinomycetota</taxon>
        <taxon>Actinomycetes</taxon>
        <taxon>Micromonosporales</taxon>
        <taxon>Micromonosporaceae</taxon>
        <taxon>Catellatospora</taxon>
    </lineage>
</organism>
<evidence type="ECO:0000313" key="2">
    <source>
        <dbReference type="EMBL" id="GIG10197.1"/>
    </source>
</evidence>
<comment type="caution">
    <text evidence="2">The sequence shown here is derived from an EMBL/GenBank/DDBJ whole genome shotgun (WGS) entry which is preliminary data.</text>
</comment>
<dbReference type="Pfam" id="PF01381">
    <property type="entry name" value="HTH_3"/>
    <property type="match status" value="1"/>
</dbReference>
<dbReference type="GO" id="GO:0003677">
    <property type="term" value="F:DNA binding"/>
    <property type="evidence" value="ECO:0007669"/>
    <property type="project" value="InterPro"/>
</dbReference>
<dbReference type="InterPro" id="IPR001387">
    <property type="entry name" value="Cro/C1-type_HTH"/>
</dbReference>
<dbReference type="SMART" id="SM00530">
    <property type="entry name" value="HTH_XRE"/>
    <property type="match status" value="1"/>
</dbReference>
<evidence type="ECO:0000259" key="1">
    <source>
        <dbReference type="PROSITE" id="PS50943"/>
    </source>
</evidence>
<keyword evidence="3" id="KW-1185">Reference proteome</keyword>
<dbReference type="RefSeq" id="WP_203698041.1">
    <property type="nucleotide sequence ID" value="NZ_BAAALC010000003.1"/>
</dbReference>
<dbReference type="EMBL" id="BONI01000082">
    <property type="protein sequence ID" value="GIG10197.1"/>
    <property type="molecule type" value="Genomic_DNA"/>
</dbReference>
<protein>
    <recommendedName>
        <fullName evidence="1">HTH cro/C1-type domain-containing protein</fullName>
    </recommendedName>
</protein>
<accession>A0A8J3KWC2</accession>
<dbReference type="AlphaFoldDB" id="A0A8J3KWC2"/>